<reference evidence="3 4" key="1">
    <citation type="submission" date="2019-11" db="EMBL/GenBank/DDBJ databases">
        <title>Genome analysis of Rhizobacterium cereale a novel genus and species isolated from maize roots in North Spain.</title>
        <authorList>
            <person name="Menendez E."/>
            <person name="Flores-Felix J.D."/>
            <person name="Ramirez-Bahena M.-H."/>
            <person name="Igual J.M."/>
            <person name="Garcia-Fraile P."/>
            <person name="Peix A."/>
            <person name="Velazquez E."/>
        </authorList>
    </citation>
    <scope>NUCLEOTIDE SEQUENCE [LARGE SCALE GENOMIC DNA]</scope>
    <source>
        <strain evidence="3 4">RZME27</strain>
    </source>
</reference>
<dbReference type="PANTHER" id="PTHR43708:SF8">
    <property type="entry name" value="OXIDOREDUCTASE"/>
    <property type="match status" value="1"/>
</dbReference>
<evidence type="ECO:0000313" key="3">
    <source>
        <dbReference type="EMBL" id="MQY47046.1"/>
    </source>
</evidence>
<dbReference type="Proteomes" id="UP000435138">
    <property type="component" value="Unassembled WGS sequence"/>
</dbReference>
<keyword evidence="4" id="KW-1185">Reference proteome</keyword>
<evidence type="ECO:0000259" key="2">
    <source>
        <dbReference type="Pfam" id="PF22725"/>
    </source>
</evidence>
<dbReference type="InterPro" id="IPR036291">
    <property type="entry name" value="NAD(P)-bd_dom_sf"/>
</dbReference>
<feature type="domain" description="Gfo/Idh/MocA-like oxidoreductase N-terminal" evidence="1">
    <location>
        <begin position="1"/>
        <end position="118"/>
    </location>
</feature>
<sequence>MRTAIIGLGMASPQHAQSLLELKDEVDVVAAFSPSSNRRSAFAERFGLPVVENVDVIFNDASIDYIIILTPPNTHLELVQRAADAGKHVLLEKPLDVTLDRSQQIVDIAARANIKLGVVFQRRFRRTFAETAKLLAEGELGEIVSVSMRLSNWRPQSYYDEPGRGTIARDGGGVLLTQAIHTIDQMITLAGLPAEVAGFAVTSAVHRMETEDLAHAIMRFENGAIGSLSATTSAYPGYPDEIEILGTKGSARMGSDSGTIALMDGRKIELTDSTDGGGTGADPMAFSHQNHLALHQAFLAALRDNREPIASATEALKAHRLIAAILQASSEGKTVAV</sequence>
<dbReference type="EMBL" id="WIXI01000043">
    <property type="protein sequence ID" value="MQY47046.1"/>
    <property type="molecule type" value="Genomic_DNA"/>
</dbReference>
<dbReference type="Pfam" id="PF22725">
    <property type="entry name" value="GFO_IDH_MocA_C3"/>
    <property type="match status" value="1"/>
</dbReference>
<dbReference type="SUPFAM" id="SSF51735">
    <property type="entry name" value="NAD(P)-binding Rossmann-fold domains"/>
    <property type="match status" value="1"/>
</dbReference>
<dbReference type="SUPFAM" id="SSF55347">
    <property type="entry name" value="Glyceraldehyde-3-phosphate dehydrogenase-like, C-terminal domain"/>
    <property type="match status" value="1"/>
</dbReference>
<feature type="domain" description="GFO/IDH/MocA-like oxidoreductase" evidence="2">
    <location>
        <begin position="129"/>
        <end position="251"/>
    </location>
</feature>
<dbReference type="PANTHER" id="PTHR43708">
    <property type="entry name" value="CONSERVED EXPRESSED OXIDOREDUCTASE (EUROFUNG)"/>
    <property type="match status" value="1"/>
</dbReference>
<comment type="caution">
    <text evidence="3">The sequence shown here is derived from an EMBL/GenBank/DDBJ whole genome shotgun (WGS) entry which is preliminary data.</text>
</comment>
<name>A0A6A8ACU2_9HYPH</name>
<dbReference type="RefSeq" id="WP_153354591.1">
    <property type="nucleotide sequence ID" value="NZ_JAYKOO010000002.1"/>
</dbReference>
<dbReference type="Gene3D" id="3.30.360.10">
    <property type="entry name" value="Dihydrodipicolinate Reductase, domain 2"/>
    <property type="match status" value="1"/>
</dbReference>
<organism evidence="3 4">
    <name type="scientific">Endobacterium cereale</name>
    <dbReference type="NCBI Taxonomy" id="2663029"/>
    <lineage>
        <taxon>Bacteria</taxon>
        <taxon>Pseudomonadati</taxon>
        <taxon>Pseudomonadota</taxon>
        <taxon>Alphaproteobacteria</taxon>
        <taxon>Hyphomicrobiales</taxon>
        <taxon>Rhizobiaceae</taxon>
        <taxon>Endobacterium</taxon>
    </lineage>
</organism>
<evidence type="ECO:0000259" key="1">
    <source>
        <dbReference type="Pfam" id="PF01408"/>
    </source>
</evidence>
<dbReference type="InterPro" id="IPR000683">
    <property type="entry name" value="Gfo/Idh/MocA-like_OxRdtase_N"/>
</dbReference>
<gene>
    <name evidence="3" type="ORF">GAO09_13490</name>
</gene>
<dbReference type="InterPro" id="IPR051317">
    <property type="entry name" value="Gfo/Idh/MocA_oxidoreduct"/>
</dbReference>
<dbReference type="InterPro" id="IPR055170">
    <property type="entry name" value="GFO_IDH_MocA-like_dom"/>
</dbReference>
<evidence type="ECO:0000313" key="4">
    <source>
        <dbReference type="Proteomes" id="UP000435138"/>
    </source>
</evidence>
<proteinExistence type="predicted"/>
<dbReference type="GO" id="GO:0000166">
    <property type="term" value="F:nucleotide binding"/>
    <property type="evidence" value="ECO:0007669"/>
    <property type="project" value="InterPro"/>
</dbReference>
<dbReference type="Pfam" id="PF01408">
    <property type="entry name" value="GFO_IDH_MocA"/>
    <property type="match status" value="1"/>
</dbReference>
<dbReference type="Gene3D" id="3.40.50.720">
    <property type="entry name" value="NAD(P)-binding Rossmann-like Domain"/>
    <property type="match status" value="1"/>
</dbReference>
<dbReference type="AlphaFoldDB" id="A0A6A8ACU2"/>
<protein>
    <submittedName>
        <fullName evidence="3">Gfo/Idh/MocA family oxidoreductase</fullName>
    </submittedName>
</protein>
<accession>A0A6A8ACU2</accession>